<protein>
    <submittedName>
        <fullName evidence="2">Uncharacterized protein</fullName>
    </submittedName>
</protein>
<organism evidence="2 3">
    <name type="scientific">Xylaria grammica</name>
    <dbReference type="NCBI Taxonomy" id="363999"/>
    <lineage>
        <taxon>Eukaryota</taxon>
        <taxon>Fungi</taxon>
        <taxon>Dikarya</taxon>
        <taxon>Ascomycota</taxon>
        <taxon>Pezizomycotina</taxon>
        <taxon>Sordariomycetes</taxon>
        <taxon>Xylariomycetidae</taxon>
        <taxon>Xylariales</taxon>
        <taxon>Xylariaceae</taxon>
        <taxon>Xylaria</taxon>
    </lineage>
</organism>
<keyword evidence="3" id="KW-1185">Reference proteome</keyword>
<dbReference type="InterPro" id="IPR011990">
    <property type="entry name" value="TPR-like_helical_dom_sf"/>
</dbReference>
<feature type="compositionally biased region" description="Basic and acidic residues" evidence="1">
    <location>
        <begin position="123"/>
        <end position="142"/>
    </location>
</feature>
<reference evidence="2 3" key="1">
    <citation type="submission" date="2018-12" db="EMBL/GenBank/DDBJ databases">
        <title>Draft genome sequence of Xylaria grammica IHI A82.</title>
        <authorList>
            <person name="Buettner E."/>
            <person name="Kellner H."/>
        </authorList>
    </citation>
    <scope>NUCLEOTIDE SEQUENCE [LARGE SCALE GENOMIC DNA]</scope>
    <source>
        <strain evidence="2 3">IHI A82</strain>
    </source>
</reference>
<dbReference type="AlphaFoldDB" id="A0A439DGS6"/>
<sequence>MAFETKAFDLTDEEKHETLGEIRSYVLGTGALIARARRTDCPHVYSEALALINKAIMLATDPDACDPSLAPLATCYLYKGHILLALRYEEDAYDAYEKAASTETREFTDAATSQEQARRILEQRSARRRNGEQQEKGADDLRYVLPLPGKGTEGETVVVCSTDGIALPITLRPGVSRQPSKVSPTPPNPPKPNRKLLQGRGGYRAPDEPS</sequence>
<name>A0A439DGS6_9PEZI</name>
<evidence type="ECO:0000256" key="1">
    <source>
        <dbReference type="SAM" id="MobiDB-lite"/>
    </source>
</evidence>
<dbReference type="Proteomes" id="UP000286045">
    <property type="component" value="Unassembled WGS sequence"/>
</dbReference>
<feature type="region of interest" description="Disordered" evidence="1">
    <location>
        <begin position="123"/>
        <end position="147"/>
    </location>
</feature>
<dbReference type="Gene3D" id="1.25.40.10">
    <property type="entry name" value="Tetratricopeptide repeat domain"/>
    <property type="match status" value="1"/>
</dbReference>
<feature type="region of interest" description="Disordered" evidence="1">
    <location>
        <begin position="169"/>
        <end position="210"/>
    </location>
</feature>
<evidence type="ECO:0000313" key="2">
    <source>
        <dbReference type="EMBL" id="RWA13610.1"/>
    </source>
</evidence>
<evidence type="ECO:0000313" key="3">
    <source>
        <dbReference type="Proteomes" id="UP000286045"/>
    </source>
</evidence>
<comment type="caution">
    <text evidence="2">The sequence shown here is derived from an EMBL/GenBank/DDBJ whole genome shotgun (WGS) entry which is preliminary data.</text>
</comment>
<proteinExistence type="predicted"/>
<dbReference type="EMBL" id="RYZI01000023">
    <property type="protein sequence ID" value="RWA13610.1"/>
    <property type="molecule type" value="Genomic_DNA"/>
</dbReference>
<gene>
    <name evidence="2" type="ORF">EKO27_g1507</name>
</gene>
<accession>A0A439DGS6</accession>